<dbReference type="Proteomes" id="UP000011991">
    <property type="component" value="Unassembled WGS sequence"/>
</dbReference>
<dbReference type="EMBL" id="ANOG01000175">
    <property type="protein sequence ID" value="EMI21923.1"/>
    <property type="molecule type" value="Genomic_DNA"/>
</dbReference>
<feature type="non-terminal residue" evidence="2">
    <location>
        <position position="123"/>
    </location>
</feature>
<evidence type="ECO:0000313" key="3">
    <source>
        <dbReference type="Proteomes" id="UP000011991"/>
    </source>
</evidence>
<gene>
    <name evidence="2" type="ORF">RMSM_01166</name>
</gene>
<feature type="region of interest" description="Disordered" evidence="1">
    <location>
        <begin position="1"/>
        <end position="22"/>
    </location>
</feature>
<protein>
    <submittedName>
        <fullName evidence="2">Uncharacterized protein</fullName>
    </submittedName>
</protein>
<keyword evidence="3" id="KW-1185">Reference proteome</keyword>
<sequence length="123" mass="12753">MPPGATPQSPSSLAASGTPSAATEQLIAQTRDAMSRKDYRNAVELFRHSVASVARSPQMAAQVEKLRGELLAVGFDRELLSMPPTTPLPSAAQGTSLAGDPPSMQRLPSVTDAQPIAGTSNLA</sequence>
<name>M5RRF8_9BACT</name>
<evidence type="ECO:0000313" key="2">
    <source>
        <dbReference type="EMBL" id="EMI21923.1"/>
    </source>
</evidence>
<reference evidence="2 3" key="1">
    <citation type="journal article" date="2013" name="Mar. Genomics">
        <title>Expression of sulfatases in Rhodopirellula baltica and the diversity of sulfatases in the genus Rhodopirellula.</title>
        <authorList>
            <person name="Wegner C.E."/>
            <person name="Richter-Heitmann T."/>
            <person name="Klindworth A."/>
            <person name="Klockow C."/>
            <person name="Richter M."/>
            <person name="Achstetter T."/>
            <person name="Glockner F.O."/>
            <person name="Harder J."/>
        </authorList>
    </citation>
    <scope>NUCLEOTIDE SEQUENCE [LARGE SCALE GENOMIC DNA]</scope>
    <source>
        <strain evidence="2 3">SM1</strain>
    </source>
</reference>
<proteinExistence type="predicted"/>
<dbReference type="AlphaFoldDB" id="M5RRF8"/>
<feature type="compositionally biased region" description="Polar residues" evidence="1">
    <location>
        <begin position="106"/>
        <end position="123"/>
    </location>
</feature>
<accession>M5RRF8</accession>
<comment type="caution">
    <text evidence="2">The sequence shown here is derived from an EMBL/GenBank/DDBJ whole genome shotgun (WGS) entry which is preliminary data.</text>
</comment>
<organism evidence="2 3">
    <name type="scientific">Rhodopirellula maiorica SM1</name>
    <dbReference type="NCBI Taxonomy" id="1265738"/>
    <lineage>
        <taxon>Bacteria</taxon>
        <taxon>Pseudomonadati</taxon>
        <taxon>Planctomycetota</taxon>
        <taxon>Planctomycetia</taxon>
        <taxon>Pirellulales</taxon>
        <taxon>Pirellulaceae</taxon>
        <taxon>Novipirellula</taxon>
    </lineage>
</organism>
<feature type="region of interest" description="Disordered" evidence="1">
    <location>
        <begin position="80"/>
        <end position="123"/>
    </location>
</feature>
<evidence type="ECO:0000256" key="1">
    <source>
        <dbReference type="SAM" id="MobiDB-lite"/>
    </source>
</evidence>